<dbReference type="PROSITE" id="PS50033">
    <property type="entry name" value="UBX"/>
    <property type="match status" value="1"/>
</dbReference>
<feature type="region of interest" description="Disordered" evidence="1">
    <location>
        <begin position="268"/>
        <end position="299"/>
    </location>
</feature>
<keyword evidence="5" id="KW-1185">Reference proteome</keyword>
<dbReference type="GO" id="GO:0005783">
    <property type="term" value="C:endoplasmic reticulum"/>
    <property type="evidence" value="ECO:0007669"/>
    <property type="project" value="TreeGrafter"/>
</dbReference>
<dbReference type="GO" id="GO:0036503">
    <property type="term" value="P:ERAD pathway"/>
    <property type="evidence" value="ECO:0007669"/>
    <property type="project" value="TreeGrafter"/>
</dbReference>
<dbReference type="InterPro" id="IPR050730">
    <property type="entry name" value="UBX_domain-protein"/>
</dbReference>
<dbReference type="AlphaFoldDB" id="A0AAV8V2L0"/>
<sequence>MSESVWDVGLGQDEPKVALGLEGWEAAQSWILRVGRNVLAAGFIIAFFAYLASFLDDARLYVSDYRRRNGSFRGFATDLASRLPPMPRLGRGPRAAKPHYETTFVKHEQPAPEEVRQLRLEKLEGSGTEAGAQAGPSTYVRTAMHEKTERPNPGEVKSIRIQKLDGHSGSESPPPTAGKRFPGMKKQDNPGTEELRNLRIGRATAELSDSNATAPEPTSTASRIGGSGSSSTIRRRTNISRTIERAMDDRGSSPRDWQWHNTVLTSSQRALESDRRLREEQDREFAASLERDRELEEERQMYEQRRAEAAERLGEEPSEDEKDYVVVKVVLPDGVSKTRRFRANDPVVRLFDFVEACTGLEPGWYVFMRSTFQLSKEICLEDVLVGRTNDGDVQWMTLREMEIENYETLRVKIID</sequence>
<feature type="region of interest" description="Disordered" evidence="1">
    <location>
        <begin position="164"/>
        <end position="254"/>
    </location>
</feature>
<dbReference type="EMBL" id="JAMWBK010000001">
    <property type="protein sequence ID" value="KAJ8908770.1"/>
    <property type="molecule type" value="Genomic_DNA"/>
</dbReference>
<name>A0AAV8V2L0_9RHOD</name>
<feature type="transmembrane region" description="Helical" evidence="2">
    <location>
        <begin position="38"/>
        <end position="58"/>
    </location>
</feature>
<dbReference type="InterPro" id="IPR029071">
    <property type="entry name" value="Ubiquitin-like_domsf"/>
</dbReference>
<feature type="compositionally biased region" description="Polar residues" evidence="1">
    <location>
        <begin position="207"/>
        <end position="217"/>
    </location>
</feature>
<dbReference type="SUPFAM" id="SSF54236">
    <property type="entry name" value="Ubiquitin-like"/>
    <property type="match status" value="1"/>
</dbReference>
<feature type="compositionally biased region" description="Basic and acidic residues" evidence="1">
    <location>
        <begin position="271"/>
        <end position="299"/>
    </location>
</feature>
<comment type="caution">
    <text evidence="4">The sequence shown here is derived from an EMBL/GenBank/DDBJ whole genome shotgun (WGS) entry which is preliminary data.</text>
</comment>
<evidence type="ECO:0000256" key="2">
    <source>
        <dbReference type="SAM" id="Phobius"/>
    </source>
</evidence>
<dbReference type="InterPro" id="IPR001012">
    <property type="entry name" value="UBX_dom"/>
</dbReference>
<evidence type="ECO:0000259" key="3">
    <source>
        <dbReference type="PROSITE" id="PS50033"/>
    </source>
</evidence>
<dbReference type="PANTHER" id="PTHR23322">
    <property type="entry name" value="FAS-ASSOCIATED PROTEIN"/>
    <property type="match status" value="1"/>
</dbReference>
<gene>
    <name evidence="4" type="ORF">NDN08_005475</name>
</gene>
<keyword evidence="2" id="KW-1133">Transmembrane helix</keyword>
<dbReference type="Gene3D" id="3.10.20.90">
    <property type="entry name" value="Phosphatidylinositol 3-kinase Catalytic Subunit, Chain A, domain 1"/>
    <property type="match status" value="1"/>
</dbReference>
<feature type="compositionally biased region" description="Low complexity" evidence="1">
    <location>
        <begin position="218"/>
        <end position="232"/>
    </location>
</feature>
<evidence type="ECO:0000313" key="4">
    <source>
        <dbReference type="EMBL" id="KAJ8908770.1"/>
    </source>
</evidence>
<reference evidence="4 5" key="1">
    <citation type="journal article" date="2023" name="Nat. Commun.">
        <title>Origin of minicircular mitochondrial genomes in red algae.</title>
        <authorList>
            <person name="Lee Y."/>
            <person name="Cho C.H."/>
            <person name="Lee Y.M."/>
            <person name="Park S.I."/>
            <person name="Yang J.H."/>
            <person name="West J.A."/>
            <person name="Bhattacharya D."/>
            <person name="Yoon H.S."/>
        </authorList>
    </citation>
    <scope>NUCLEOTIDE SEQUENCE [LARGE SCALE GENOMIC DNA]</scope>
    <source>
        <strain evidence="4 5">CCMP1338</strain>
        <tissue evidence="4">Whole cell</tissue>
    </source>
</reference>
<feature type="domain" description="UBX" evidence="3">
    <location>
        <begin position="320"/>
        <end position="356"/>
    </location>
</feature>
<organism evidence="4 5">
    <name type="scientific">Rhodosorus marinus</name>
    <dbReference type="NCBI Taxonomy" id="101924"/>
    <lineage>
        <taxon>Eukaryota</taxon>
        <taxon>Rhodophyta</taxon>
        <taxon>Stylonematophyceae</taxon>
        <taxon>Stylonematales</taxon>
        <taxon>Stylonemataceae</taxon>
        <taxon>Rhodosorus</taxon>
    </lineage>
</organism>
<dbReference type="Proteomes" id="UP001157974">
    <property type="component" value="Unassembled WGS sequence"/>
</dbReference>
<keyword evidence="2" id="KW-0472">Membrane</keyword>
<dbReference type="Pfam" id="PF00789">
    <property type="entry name" value="UBX"/>
    <property type="match status" value="1"/>
</dbReference>
<feature type="compositionally biased region" description="Basic and acidic residues" evidence="1">
    <location>
        <begin position="185"/>
        <end position="197"/>
    </location>
</feature>
<evidence type="ECO:0000313" key="5">
    <source>
        <dbReference type="Proteomes" id="UP001157974"/>
    </source>
</evidence>
<feature type="compositionally biased region" description="Basic and acidic residues" evidence="1">
    <location>
        <begin position="242"/>
        <end position="253"/>
    </location>
</feature>
<keyword evidence="2" id="KW-0812">Transmembrane</keyword>
<proteinExistence type="predicted"/>
<evidence type="ECO:0000256" key="1">
    <source>
        <dbReference type="SAM" id="MobiDB-lite"/>
    </source>
</evidence>
<dbReference type="PANTHER" id="PTHR23322:SF1">
    <property type="entry name" value="FAS-ASSOCIATED FACTOR 2"/>
    <property type="match status" value="1"/>
</dbReference>
<protein>
    <recommendedName>
        <fullName evidence="3">UBX domain-containing protein</fullName>
    </recommendedName>
</protein>
<accession>A0AAV8V2L0</accession>
<dbReference type="GO" id="GO:0043130">
    <property type="term" value="F:ubiquitin binding"/>
    <property type="evidence" value="ECO:0007669"/>
    <property type="project" value="TreeGrafter"/>
</dbReference>